<keyword evidence="2" id="KW-0472">Membrane</keyword>
<comment type="caution">
    <text evidence="4">The sequence shown here is derived from an EMBL/GenBank/DDBJ whole genome shotgun (WGS) entry which is preliminary data.</text>
</comment>
<feature type="compositionally biased region" description="Gly residues" evidence="1">
    <location>
        <begin position="416"/>
        <end position="441"/>
    </location>
</feature>
<feature type="compositionally biased region" description="Pro residues" evidence="1">
    <location>
        <begin position="309"/>
        <end position="329"/>
    </location>
</feature>
<proteinExistence type="predicted"/>
<reference evidence="4 5" key="1">
    <citation type="submission" date="2020-01" db="EMBL/GenBank/DDBJ databases">
        <title>Insect and environment-associated Actinomycetes.</title>
        <authorList>
            <person name="Currrie C."/>
            <person name="Chevrette M."/>
            <person name="Carlson C."/>
            <person name="Stubbendieck R."/>
            <person name="Wendt-Pienkowski E."/>
        </authorList>
    </citation>
    <scope>NUCLEOTIDE SEQUENCE [LARGE SCALE GENOMIC DNA]</scope>
    <source>
        <strain evidence="4 5">SID10258</strain>
    </source>
</reference>
<feature type="compositionally biased region" description="Low complexity" evidence="1">
    <location>
        <begin position="330"/>
        <end position="342"/>
    </location>
</feature>
<keyword evidence="2" id="KW-1133">Transmembrane helix</keyword>
<evidence type="ECO:0000259" key="3">
    <source>
        <dbReference type="Pfam" id="PF25547"/>
    </source>
</evidence>
<keyword evidence="2" id="KW-0812">Transmembrane</keyword>
<evidence type="ECO:0000256" key="1">
    <source>
        <dbReference type="SAM" id="MobiDB-lite"/>
    </source>
</evidence>
<feature type="domain" description="Outer membrane channel protein CpnT-like N-terminal" evidence="3">
    <location>
        <begin position="5"/>
        <end position="144"/>
    </location>
</feature>
<dbReference type="AlphaFoldDB" id="A0A6L9QX74"/>
<dbReference type="RefSeq" id="WP_203597582.1">
    <property type="nucleotide sequence ID" value="NZ_JAAGLI010001136.1"/>
</dbReference>
<dbReference type="InterPro" id="IPR057746">
    <property type="entry name" value="CpnT-like_N"/>
</dbReference>
<dbReference type="EMBL" id="JAAGLI010001136">
    <property type="protein sequence ID" value="NEA29183.1"/>
    <property type="molecule type" value="Genomic_DNA"/>
</dbReference>
<sequence length="456" mass="42901">MGLEIPEPVQWLSWIIGADWPEGDETAMRRCADAWRAAGTEVGELIEELNQAANDVRGALDSGAADEFGKNWEKWVSTDPQILTKLVESCGQFGETLDGGALDIEYAKYMFIALLIITAIEIAYLIAAAFATFGASTAAIPAVEAGAQIASRTIFQRLLEWLSRRFLGAVLKGALVGALEGGGLDLLVQGIQIAQGNRDGVDWKKTGAATLDGAIGGAISGGIGHGIGKIPGVSDAADTAAGNMVKGMVRDGASEAISGVAGTVATAAIHGDPLTWDAIAKGATSGAFGGAVGGGKDGLNDYNSSVPGGDPPAPGTPPTPSPTPTPTPTPSTSTDPGGSPSPSGGGGDGGGSNTGGGGGGGGGGSNTGGGGGGGGGGGSHSGGGGGGGGGSHSGGGDGGGSSSGGGGNRISTLLGDTGGGGGGGGGGSHSGGGGGGGGGGATLASSAPDGGGGAPS</sequence>
<evidence type="ECO:0000313" key="5">
    <source>
        <dbReference type="Proteomes" id="UP000475532"/>
    </source>
</evidence>
<protein>
    <recommendedName>
        <fullName evidence="3">Outer membrane channel protein CpnT-like N-terminal domain-containing protein</fullName>
    </recommendedName>
</protein>
<evidence type="ECO:0000256" key="2">
    <source>
        <dbReference type="SAM" id="Phobius"/>
    </source>
</evidence>
<dbReference type="Proteomes" id="UP000475532">
    <property type="component" value="Unassembled WGS sequence"/>
</dbReference>
<accession>A0A6L9QX74</accession>
<evidence type="ECO:0000313" key="4">
    <source>
        <dbReference type="EMBL" id="NEA29183.1"/>
    </source>
</evidence>
<feature type="non-terminal residue" evidence="4">
    <location>
        <position position="456"/>
    </location>
</feature>
<organism evidence="4 5">
    <name type="scientific">Actinomadura bangladeshensis</name>
    <dbReference type="NCBI Taxonomy" id="453573"/>
    <lineage>
        <taxon>Bacteria</taxon>
        <taxon>Bacillati</taxon>
        <taxon>Actinomycetota</taxon>
        <taxon>Actinomycetes</taxon>
        <taxon>Streptosporangiales</taxon>
        <taxon>Thermomonosporaceae</taxon>
        <taxon>Actinomadura</taxon>
    </lineage>
</organism>
<feature type="compositionally biased region" description="Gly residues" evidence="1">
    <location>
        <begin position="343"/>
        <end position="408"/>
    </location>
</feature>
<feature type="transmembrane region" description="Helical" evidence="2">
    <location>
        <begin position="109"/>
        <end position="133"/>
    </location>
</feature>
<dbReference type="Pfam" id="PF25547">
    <property type="entry name" value="WXG100_2"/>
    <property type="match status" value="1"/>
</dbReference>
<gene>
    <name evidence="4" type="ORF">G3I70_42775</name>
</gene>
<name>A0A6L9QX74_9ACTN</name>
<feature type="region of interest" description="Disordered" evidence="1">
    <location>
        <begin position="299"/>
        <end position="456"/>
    </location>
</feature>